<accession>A0A9Q7UU71</accession>
<evidence type="ECO:0000256" key="1">
    <source>
        <dbReference type="SAM" id="MobiDB-lite"/>
    </source>
</evidence>
<dbReference type="AlphaFoldDB" id="A0A9Q7UU71"/>
<reference evidence="2 3" key="1">
    <citation type="submission" date="2018-01" db="EMBL/GenBank/DDBJ databases">
        <authorList>
            <person name="Clerissi C."/>
        </authorList>
    </citation>
    <scope>NUCLEOTIDE SEQUENCE [LARGE SCALE GENOMIC DNA]</scope>
    <source>
        <strain evidence="2">Cupriavidus taiwanensis SWF 66322</strain>
    </source>
</reference>
<proteinExistence type="predicted"/>
<dbReference type="EMBL" id="LT984813">
    <property type="protein sequence ID" value="SPD64692.1"/>
    <property type="molecule type" value="Genomic_DNA"/>
</dbReference>
<feature type="region of interest" description="Disordered" evidence="1">
    <location>
        <begin position="25"/>
        <end position="54"/>
    </location>
</feature>
<evidence type="ECO:0000313" key="2">
    <source>
        <dbReference type="EMBL" id="SPD64692.1"/>
    </source>
</evidence>
<sequence>MSTPASTCRSEAKRVCVPGVMAGKAPAPDTPACARAARGRPSEPAASVTAAAPRKPRRGRLMAFDMLFSCMRGVSPDASLGGRRKRHVSETGALCIAVYPDRDVLYGDTKWRCPTGAIQRRYKAPAAAGQR</sequence>
<dbReference type="Proteomes" id="UP000254259">
    <property type="component" value="Chromosome CBM2636"/>
</dbReference>
<gene>
    <name evidence="2" type="ORF">CBM2636_11715</name>
</gene>
<organism evidence="2 3">
    <name type="scientific">Cupriavidus taiwanensis</name>
    <dbReference type="NCBI Taxonomy" id="164546"/>
    <lineage>
        <taxon>Bacteria</taxon>
        <taxon>Pseudomonadati</taxon>
        <taxon>Pseudomonadota</taxon>
        <taxon>Betaproteobacteria</taxon>
        <taxon>Burkholderiales</taxon>
        <taxon>Burkholderiaceae</taxon>
        <taxon>Cupriavidus</taxon>
    </lineage>
</organism>
<evidence type="ECO:0000313" key="3">
    <source>
        <dbReference type="Proteomes" id="UP000254259"/>
    </source>
</evidence>
<name>A0A9Q7UU71_9BURK</name>
<protein>
    <submittedName>
        <fullName evidence="2">Uncharacterized protein</fullName>
    </submittedName>
</protein>